<feature type="transmembrane region" description="Helical" evidence="5">
    <location>
        <begin position="485"/>
        <end position="503"/>
    </location>
</feature>
<proteinExistence type="predicted"/>
<dbReference type="Proteomes" id="UP000016930">
    <property type="component" value="Unassembled WGS sequence"/>
</dbReference>
<evidence type="ECO:0000256" key="2">
    <source>
        <dbReference type="ARBA" id="ARBA00022630"/>
    </source>
</evidence>
<dbReference type="PANTHER" id="PTHR43004:SF19">
    <property type="entry name" value="BINDING MONOOXYGENASE, PUTATIVE (JCVI)-RELATED"/>
    <property type="match status" value="1"/>
</dbReference>
<keyword evidence="5" id="KW-1133">Transmembrane helix</keyword>
<dbReference type="GO" id="GO:0071949">
    <property type="term" value="F:FAD binding"/>
    <property type="evidence" value="ECO:0007669"/>
    <property type="project" value="InterPro"/>
</dbReference>
<dbReference type="HOGENOM" id="CLU_009665_20_0_1"/>
<dbReference type="SUPFAM" id="SSF51905">
    <property type="entry name" value="FAD/NAD(P)-binding domain"/>
    <property type="match status" value="1"/>
</dbReference>
<keyword evidence="5" id="KW-0812">Transmembrane</keyword>
<keyword evidence="2" id="KW-0285">Flavoprotein</keyword>
<dbReference type="EMBL" id="KB445795">
    <property type="protein sequence ID" value="EMD38042.1"/>
    <property type="molecule type" value="Genomic_DNA"/>
</dbReference>
<sequence length="514" mass="56100">MILPTFTNVLIVGTGPAGLACAISLAVNGYKDVTIVDARPSGRTLSRAIVIHAQTLEELDTVGCADTLNTRGLHAKYMTVRAQKTLLAKANFPSLAPRTRFPWALLISQAETEDILDQRMNELGIKILRPYNVTGMKTVEGGMQVQFESGEIIKARYVIGADGSRSTIRQLAGIPFRDPLTDQEPYVERPKGVETTKQLEKRLGKELVIADVHLSGPIPPEVNTEELSVFLSTLQFLLLVPLPALKDDPNGKTVYRMSCPAEPGSLEVTLPRLQTVLDSALGHLPAHQKPRVEKIIWSSNFRVKSAVADRFFTRIGDGVVALIGDAGHVHSPAGGQGMNLGIRDAIQLGRTLADILKREQNGTALAHAQRAYALQRLEQFSEERRKMAIQVIKMTKVMTWATGLETLPAQKARDVVWWLMGRGSFVNNRLALRLSGLQAGEQTRQPASAQQATPSVSSIETAIRSLLSKDPQHLQQGAGGAAIRLFSYAVLLVCLLLPTIWLRRSASVTAVTRA</sequence>
<dbReference type="GO" id="GO:0016709">
    <property type="term" value="F:oxidoreductase activity, acting on paired donors, with incorporation or reduction of molecular oxygen, NAD(P)H as one donor, and incorporation of one atom of oxygen"/>
    <property type="evidence" value="ECO:0007669"/>
    <property type="project" value="UniProtKB-ARBA"/>
</dbReference>
<dbReference type="Pfam" id="PF01494">
    <property type="entry name" value="FAD_binding_3"/>
    <property type="match status" value="2"/>
</dbReference>
<dbReference type="AlphaFoldDB" id="M2RHR7"/>
<dbReference type="InterPro" id="IPR036188">
    <property type="entry name" value="FAD/NAD-bd_sf"/>
</dbReference>
<evidence type="ECO:0000256" key="4">
    <source>
        <dbReference type="ARBA" id="ARBA00023002"/>
    </source>
</evidence>
<protein>
    <recommendedName>
        <fullName evidence="6">FAD-binding domain-containing protein</fullName>
    </recommendedName>
</protein>
<evidence type="ECO:0000256" key="3">
    <source>
        <dbReference type="ARBA" id="ARBA00022827"/>
    </source>
</evidence>
<organism evidence="7 8">
    <name type="scientific">Ceriporiopsis subvermispora (strain B)</name>
    <name type="common">White-rot fungus</name>
    <name type="synonym">Gelatoporia subvermispora</name>
    <dbReference type="NCBI Taxonomy" id="914234"/>
    <lineage>
        <taxon>Eukaryota</taxon>
        <taxon>Fungi</taxon>
        <taxon>Dikarya</taxon>
        <taxon>Basidiomycota</taxon>
        <taxon>Agaricomycotina</taxon>
        <taxon>Agaricomycetes</taxon>
        <taxon>Polyporales</taxon>
        <taxon>Gelatoporiaceae</taxon>
        <taxon>Gelatoporia</taxon>
    </lineage>
</organism>
<dbReference type="PANTHER" id="PTHR43004">
    <property type="entry name" value="TRK SYSTEM POTASSIUM UPTAKE PROTEIN"/>
    <property type="match status" value="1"/>
</dbReference>
<evidence type="ECO:0000256" key="5">
    <source>
        <dbReference type="SAM" id="Phobius"/>
    </source>
</evidence>
<keyword evidence="5" id="KW-0472">Membrane</keyword>
<dbReference type="Gene3D" id="3.50.50.60">
    <property type="entry name" value="FAD/NAD(P)-binding domain"/>
    <property type="match status" value="2"/>
</dbReference>
<dbReference type="OrthoDB" id="2690153at2759"/>
<dbReference type="STRING" id="914234.M2RHR7"/>
<keyword evidence="8" id="KW-1185">Reference proteome</keyword>
<evidence type="ECO:0000259" key="6">
    <source>
        <dbReference type="Pfam" id="PF01494"/>
    </source>
</evidence>
<evidence type="ECO:0000313" key="8">
    <source>
        <dbReference type="Proteomes" id="UP000016930"/>
    </source>
</evidence>
<gene>
    <name evidence="7" type="ORF">CERSUDRAFT_48278</name>
</gene>
<evidence type="ECO:0000313" key="7">
    <source>
        <dbReference type="EMBL" id="EMD38042.1"/>
    </source>
</evidence>
<reference evidence="7 8" key="1">
    <citation type="journal article" date="2012" name="Proc. Natl. Acad. Sci. U.S.A.">
        <title>Comparative genomics of Ceriporiopsis subvermispora and Phanerochaete chrysosporium provide insight into selective ligninolysis.</title>
        <authorList>
            <person name="Fernandez-Fueyo E."/>
            <person name="Ruiz-Duenas F.J."/>
            <person name="Ferreira P."/>
            <person name="Floudas D."/>
            <person name="Hibbett D.S."/>
            <person name="Canessa P."/>
            <person name="Larrondo L.F."/>
            <person name="James T.Y."/>
            <person name="Seelenfreund D."/>
            <person name="Lobos S."/>
            <person name="Polanco R."/>
            <person name="Tello M."/>
            <person name="Honda Y."/>
            <person name="Watanabe T."/>
            <person name="Watanabe T."/>
            <person name="Ryu J.S."/>
            <person name="Kubicek C.P."/>
            <person name="Schmoll M."/>
            <person name="Gaskell J."/>
            <person name="Hammel K.E."/>
            <person name="St John F.J."/>
            <person name="Vanden Wymelenberg A."/>
            <person name="Sabat G."/>
            <person name="Splinter BonDurant S."/>
            <person name="Syed K."/>
            <person name="Yadav J.S."/>
            <person name="Doddapaneni H."/>
            <person name="Subramanian V."/>
            <person name="Lavin J.L."/>
            <person name="Oguiza J.A."/>
            <person name="Perez G."/>
            <person name="Pisabarro A.G."/>
            <person name="Ramirez L."/>
            <person name="Santoyo F."/>
            <person name="Master E."/>
            <person name="Coutinho P.M."/>
            <person name="Henrissat B."/>
            <person name="Lombard V."/>
            <person name="Magnuson J.K."/>
            <person name="Kuees U."/>
            <person name="Hori C."/>
            <person name="Igarashi K."/>
            <person name="Samejima M."/>
            <person name="Held B.W."/>
            <person name="Barry K.W."/>
            <person name="LaButti K.M."/>
            <person name="Lapidus A."/>
            <person name="Lindquist E.A."/>
            <person name="Lucas S.M."/>
            <person name="Riley R."/>
            <person name="Salamov A.A."/>
            <person name="Hoffmeister D."/>
            <person name="Schwenk D."/>
            <person name="Hadar Y."/>
            <person name="Yarden O."/>
            <person name="de Vries R.P."/>
            <person name="Wiebenga A."/>
            <person name="Stenlid J."/>
            <person name="Eastwood D."/>
            <person name="Grigoriev I.V."/>
            <person name="Berka R.M."/>
            <person name="Blanchette R.A."/>
            <person name="Kersten P."/>
            <person name="Martinez A.T."/>
            <person name="Vicuna R."/>
            <person name="Cullen D."/>
        </authorList>
    </citation>
    <scope>NUCLEOTIDE SEQUENCE [LARGE SCALE GENOMIC DNA]</scope>
    <source>
        <strain evidence="7 8">B</strain>
    </source>
</reference>
<comment type="cofactor">
    <cofactor evidence="1">
        <name>FAD</name>
        <dbReference type="ChEBI" id="CHEBI:57692"/>
    </cofactor>
</comment>
<dbReference type="InterPro" id="IPR002938">
    <property type="entry name" value="FAD-bd"/>
</dbReference>
<feature type="domain" description="FAD-binding" evidence="6">
    <location>
        <begin position="289"/>
        <end position="380"/>
    </location>
</feature>
<dbReference type="PRINTS" id="PR00420">
    <property type="entry name" value="RNGMNOXGNASE"/>
</dbReference>
<accession>M2RHR7</accession>
<feature type="domain" description="FAD-binding" evidence="6">
    <location>
        <begin position="7"/>
        <end position="178"/>
    </location>
</feature>
<keyword evidence="3" id="KW-0274">FAD</keyword>
<evidence type="ECO:0000256" key="1">
    <source>
        <dbReference type="ARBA" id="ARBA00001974"/>
    </source>
</evidence>
<keyword evidence="4" id="KW-0560">Oxidoreductase</keyword>
<name>M2RHR7_CERS8</name>
<dbReference type="InterPro" id="IPR050641">
    <property type="entry name" value="RIFMO-like"/>
</dbReference>